<protein>
    <submittedName>
        <fullName evidence="2">Uncharacterized protein</fullName>
    </submittedName>
</protein>
<gene>
    <name evidence="2" type="ORF">BO99DRAFT_45754</name>
</gene>
<reference evidence="2 3" key="1">
    <citation type="submission" date="2018-02" db="EMBL/GenBank/DDBJ databases">
        <title>The genomes of Aspergillus section Nigri reveals drivers in fungal speciation.</title>
        <authorList>
            <consortium name="DOE Joint Genome Institute"/>
            <person name="Vesth T.C."/>
            <person name="Nybo J."/>
            <person name="Theobald S."/>
            <person name="Brandl J."/>
            <person name="Frisvad J.C."/>
            <person name="Nielsen K.F."/>
            <person name="Lyhne E.K."/>
            <person name="Kogle M.E."/>
            <person name="Kuo A."/>
            <person name="Riley R."/>
            <person name="Clum A."/>
            <person name="Nolan M."/>
            <person name="Lipzen A."/>
            <person name="Salamov A."/>
            <person name="Henrissat B."/>
            <person name="Wiebenga A."/>
            <person name="De vries R.P."/>
            <person name="Grigoriev I.V."/>
            <person name="Mortensen U.H."/>
            <person name="Andersen M.R."/>
            <person name="Baker S.E."/>
        </authorList>
    </citation>
    <scope>NUCLEOTIDE SEQUENCE [LARGE SCALE GENOMIC DNA]</scope>
    <source>
        <strain evidence="2 3">CBS 115571</strain>
    </source>
</reference>
<feature type="region of interest" description="Disordered" evidence="1">
    <location>
        <begin position="148"/>
        <end position="168"/>
    </location>
</feature>
<accession>A0A2V5GX32</accession>
<name>A0A2V5GX32_ASPV1</name>
<evidence type="ECO:0000256" key="1">
    <source>
        <dbReference type="SAM" id="MobiDB-lite"/>
    </source>
</evidence>
<feature type="compositionally biased region" description="Basic and acidic residues" evidence="1">
    <location>
        <begin position="158"/>
        <end position="168"/>
    </location>
</feature>
<feature type="compositionally biased region" description="Polar residues" evidence="1">
    <location>
        <begin position="148"/>
        <end position="157"/>
    </location>
</feature>
<evidence type="ECO:0000313" key="3">
    <source>
        <dbReference type="Proteomes" id="UP000249829"/>
    </source>
</evidence>
<sequence>MILGLPDTASRCNPHSHLGLCLTVTVERLRSGIMMLSLDEVSARCLSPELTTSHCLETGERFSHLSTLTRQTSGSSLCLARWVSHTSTELRNHVRHTLGQCYHYVEPTALVIFRPIYSLGVLASLPQQPIYEKIIQGKHVFIRHDTLQSKSPGQVQSDSERLETTAML</sequence>
<dbReference type="Proteomes" id="UP000249829">
    <property type="component" value="Unassembled WGS sequence"/>
</dbReference>
<organism evidence="2 3">
    <name type="scientific">Aspergillus violaceofuscus (strain CBS 115571)</name>
    <dbReference type="NCBI Taxonomy" id="1450538"/>
    <lineage>
        <taxon>Eukaryota</taxon>
        <taxon>Fungi</taxon>
        <taxon>Dikarya</taxon>
        <taxon>Ascomycota</taxon>
        <taxon>Pezizomycotina</taxon>
        <taxon>Eurotiomycetes</taxon>
        <taxon>Eurotiomycetidae</taxon>
        <taxon>Eurotiales</taxon>
        <taxon>Aspergillaceae</taxon>
        <taxon>Aspergillus</taxon>
    </lineage>
</organism>
<proteinExistence type="predicted"/>
<evidence type="ECO:0000313" key="2">
    <source>
        <dbReference type="EMBL" id="PYI13812.1"/>
    </source>
</evidence>
<dbReference type="EMBL" id="KZ825230">
    <property type="protein sequence ID" value="PYI13812.1"/>
    <property type="molecule type" value="Genomic_DNA"/>
</dbReference>
<keyword evidence="3" id="KW-1185">Reference proteome</keyword>
<dbReference type="AlphaFoldDB" id="A0A2V5GX32"/>